<name>A0A9Q3L4R1_9BASI</name>
<reference evidence="2" key="1">
    <citation type="submission" date="2021-03" db="EMBL/GenBank/DDBJ databases">
        <title>Draft genome sequence of rust myrtle Austropuccinia psidii MF-1, a brazilian biotype.</title>
        <authorList>
            <person name="Quecine M.C."/>
            <person name="Pachon D.M.R."/>
            <person name="Bonatelli M.L."/>
            <person name="Correr F.H."/>
            <person name="Franceschini L.M."/>
            <person name="Leite T.F."/>
            <person name="Margarido G.R.A."/>
            <person name="Almeida C.A."/>
            <person name="Ferrarezi J.A."/>
            <person name="Labate C.A."/>
        </authorList>
    </citation>
    <scope>NUCLEOTIDE SEQUENCE</scope>
    <source>
        <strain evidence="2">MF-1</strain>
    </source>
</reference>
<dbReference type="AlphaFoldDB" id="A0A9Q3L4R1"/>
<feature type="region of interest" description="Disordered" evidence="1">
    <location>
        <begin position="164"/>
        <end position="215"/>
    </location>
</feature>
<dbReference type="Proteomes" id="UP000765509">
    <property type="component" value="Unassembled WGS sequence"/>
</dbReference>
<proteinExistence type="predicted"/>
<keyword evidence="3" id="KW-1185">Reference proteome</keyword>
<feature type="compositionally biased region" description="Basic residues" evidence="1">
    <location>
        <begin position="187"/>
        <end position="203"/>
    </location>
</feature>
<dbReference type="EMBL" id="AVOT02152961">
    <property type="protein sequence ID" value="MBW0593213.1"/>
    <property type="molecule type" value="Genomic_DNA"/>
</dbReference>
<feature type="compositionally biased region" description="Polar residues" evidence="1">
    <location>
        <begin position="1"/>
        <end position="14"/>
    </location>
</feature>
<feature type="compositionally biased region" description="Basic residues" evidence="1">
    <location>
        <begin position="20"/>
        <end position="36"/>
    </location>
</feature>
<comment type="caution">
    <text evidence="2">The sequence shown here is derived from an EMBL/GenBank/DDBJ whole genome shotgun (WGS) entry which is preliminary data.</text>
</comment>
<evidence type="ECO:0000256" key="1">
    <source>
        <dbReference type="SAM" id="MobiDB-lite"/>
    </source>
</evidence>
<evidence type="ECO:0000313" key="2">
    <source>
        <dbReference type="EMBL" id="MBW0593213.1"/>
    </source>
</evidence>
<gene>
    <name evidence="2" type="ORF">O181_132928</name>
</gene>
<organism evidence="2 3">
    <name type="scientific">Austropuccinia psidii MF-1</name>
    <dbReference type="NCBI Taxonomy" id="1389203"/>
    <lineage>
        <taxon>Eukaryota</taxon>
        <taxon>Fungi</taxon>
        <taxon>Dikarya</taxon>
        <taxon>Basidiomycota</taxon>
        <taxon>Pucciniomycotina</taxon>
        <taxon>Pucciniomycetes</taxon>
        <taxon>Pucciniales</taxon>
        <taxon>Sphaerophragmiaceae</taxon>
        <taxon>Austropuccinia</taxon>
    </lineage>
</organism>
<evidence type="ECO:0000313" key="3">
    <source>
        <dbReference type="Proteomes" id="UP000765509"/>
    </source>
</evidence>
<feature type="region of interest" description="Disordered" evidence="1">
    <location>
        <begin position="1"/>
        <end position="52"/>
    </location>
</feature>
<sequence>MVNTRNGRNYSVQPDGSGKGRGKNRARTGRPSSRKAHFVDARVPPHSPMSVPTKFEINSETELIKGNVSRFEPLPSGRIEIYQSQYKNWCKEAKEEEWEICSGLLKGAMNVYLHMKRFLGWEKTIELLAEWIPFSCKDKFKNINHWLKNQILLSIDQKKELEMTPDFKKQGPVVSNSSKPAPEQSKYKPKGPQKRQRSLKKNQGKGNWHRPYPQG</sequence>
<accession>A0A9Q3L4R1</accession>
<protein>
    <submittedName>
        <fullName evidence="2">Uncharacterized protein</fullName>
    </submittedName>
</protein>